<dbReference type="EMBL" id="AAOA02000002">
    <property type="protein sequence ID" value="EAQ97454.1"/>
    <property type="molecule type" value="Genomic_DNA"/>
</dbReference>
<evidence type="ECO:0000313" key="2">
    <source>
        <dbReference type="EMBL" id="EAQ97454.1"/>
    </source>
</evidence>
<proteinExistence type="predicted"/>
<evidence type="ECO:0000313" key="3">
    <source>
        <dbReference type="Proteomes" id="UP000019205"/>
    </source>
</evidence>
<dbReference type="AlphaFoldDB" id="A4A8R2"/>
<gene>
    <name evidence="2" type="ORF">KT71_04075</name>
</gene>
<comment type="caution">
    <text evidence="2">The sequence shown here is derived from an EMBL/GenBank/DDBJ whole genome shotgun (WGS) entry which is preliminary data.</text>
</comment>
<reference evidence="2 3" key="2">
    <citation type="journal article" date="2009" name="PLoS ONE">
        <title>The photosynthetic apparatus and its regulation in the aerobic gammaproteobacterium Congregibacter litoralis gen. nov., sp. nov.</title>
        <authorList>
            <person name="Spring S."/>
            <person name="Lunsdorf H."/>
            <person name="Fuchs B.M."/>
            <person name="Tindall B.J."/>
        </authorList>
    </citation>
    <scope>NUCLEOTIDE SEQUENCE [LARGE SCALE GENOMIC DNA]</scope>
    <source>
        <strain evidence="2">KT71</strain>
    </source>
</reference>
<dbReference type="Pfam" id="PF13472">
    <property type="entry name" value="Lipase_GDSL_2"/>
    <property type="match status" value="1"/>
</dbReference>
<protein>
    <submittedName>
        <fullName evidence="2">Lysophospholipase L1</fullName>
    </submittedName>
</protein>
<sequence length="249" mass="26604">MLKFESALALAALLLCVYNVGMIAIAVTRGSDLARESTAFTRKLPDPARKILVVGDSTAVGTGAAAPEDSIAGRIAEDFSRTAVMNFAEDGVLTRAVPGQLQQAPPGSYDMVLIQVGGNDALRFTGSETLEAAIEKSLDAAAALSQNILLVSVGDLGEARAAPWPLSLLLSHRSRLVRDVFADAARRRDVRFLDLLALSEEGSPFEDNSEKYYARDGLHPSSAGYEVWYENLRASVPLEAWLSTAAPPE</sequence>
<dbReference type="OrthoDB" id="9804395at2"/>
<dbReference type="Proteomes" id="UP000019205">
    <property type="component" value="Chromosome"/>
</dbReference>
<dbReference type="GO" id="GO:0016788">
    <property type="term" value="F:hydrolase activity, acting on ester bonds"/>
    <property type="evidence" value="ECO:0007669"/>
    <property type="project" value="UniProtKB-ARBA"/>
</dbReference>
<dbReference type="HOGENOM" id="CLU_1109567_0_0_6"/>
<feature type="domain" description="SGNH hydrolase-type esterase" evidence="1">
    <location>
        <begin position="53"/>
        <end position="227"/>
    </location>
</feature>
<name>A4A8R2_9GAMM</name>
<accession>A4A8R2</accession>
<dbReference type="Gene3D" id="3.40.50.1110">
    <property type="entry name" value="SGNH hydrolase"/>
    <property type="match status" value="1"/>
</dbReference>
<dbReference type="InterPro" id="IPR036514">
    <property type="entry name" value="SGNH_hydro_sf"/>
</dbReference>
<organism evidence="2 3">
    <name type="scientific">Congregibacter litoralis KT71</name>
    <dbReference type="NCBI Taxonomy" id="314285"/>
    <lineage>
        <taxon>Bacteria</taxon>
        <taxon>Pseudomonadati</taxon>
        <taxon>Pseudomonadota</taxon>
        <taxon>Gammaproteobacteria</taxon>
        <taxon>Cellvibrionales</taxon>
        <taxon>Halieaceae</taxon>
        <taxon>Congregibacter</taxon>
    </lineage>
</organism>
<reference evidence="2 3" key="1">
    <citation type="journal article" date="2007" name="Proc. Natl. Acad. Sci. U.S.A.">
        <title>Characterization of a marine gammaproteobacterium capable of aerobic anoxygenic photosynthesis.</title>
        <authorList>
            <person name="Fuchs B.M."/>
            <person name="Spring S."/>
            <person name="Teeling H."/>
            <person name="Quast C."/>
            <person name="Wulf J."/>
            <person name="Schattenhofer M."/>
            <person name="Yan S."/>
            <person name="Ferriera S."/>
            <person name="Johnson J."/>
            <person name="Glockner F.O."/>
            <person name="Amann R."/>
        </authorList>
    </citation>
    <scope>NUCLEOTIDE SEQUENCE [LARGE SCALE GENOMIC DNA]</scope>
    <source>
        <strain evidence="2">KT71</strain>
    </source>
</reference>
<keyword evidence="3" id="KW-1185">Reference proteome</keyword>
<dbReference type="SUPFAM" id="SSF52266">
    <property type="entry name" value="SGNH hydrolase"/>
    <property type="match status" value="1"/>
</dbReference>
<dbReference type="STRING" id="314285.KT71_04075"/>
<dbReference type="RefSeq" id="WP_008293228.1">
    <property type="nucleotide sequence ID" value="NZ_CM002299.1"/>
</dbReference>
<dbReference type="CDD" id="cd01836">
    <property type="entry name" value="FeeA_FeeB_like"/>
    <property type="match status" value="1"/>
</dbReference>
<evidence type="ECO:0000259" key="1">
    <source>
        <dbReference type="Pfam" id="PF13472"/>
    </source>
</evidence>
<dbReference type="InterPro" id="IPR013830">
    <property type="entry name" value="SGNH_hydro"/>
</dbReference>
<dbReference type="eggNOG" id="COG2755">
    <property type="taxonomic scope" value="Bacteria"/>
</dbReference>